<dbReference type="InterPro" id="IPR029033">
    <property type="entry name" value="His_PPase_superfam"/>
</dbReference>
<feature type="binding site" evidence="2">
    <location>
        <position position="56"/>
    </location>
    <ligand>
        <name>substrate</name>
    </ligand>
</feature>
<evidence type="ECO:0000313" key="3">
    <source>
        <dbReference type="EMBL" id="PSN82751.1"/>
    </source>
</evidence>
<accession>A0A2R6A8M0</accession>
<dbReference type="PANTHER" id="PTHR48100">
    <property type="entry name" value="BROAD-SPECIFICITY PHOSPHATASE YOR283W-RELATED"/>
    <property type="match status" value="1"/>
</dbReference>
<gene>
    <name evidence="3" type="ORF">B9Q03_13940</name>
</gene>
<dbReference type="CDD" id="cd07067">
    <property type="entry name" value="HP_PGM_like"/>
    <property type="match status" value="1"/>
</dbReference>
<dbReference type="InterPro" id="IPR013078">
    <property type="entry name" value="His_Pase_superF_clade-1"/>
</dbReference>
<dbReference type="EMBL" id="NEXE01000341">
    <property type="protein sequence ID" value="PSN82751.1"/>
    <property type="molecule type" value="Genomic_DNA"/>
</dbReference>
<protein>
    <recommendedName>
        <fullName evidence="5">Histidine phosphatase family protein</fullName>
    </recommendedName>
</protein>
<dbReference type="PANTHER" id="PTHR48100:SF1">
    <property type="entry name" value="HISTIDINE PHOSPHATASE FAMILY PROTEIN-RELATED"/>
    <property type="match status" value="1"/>
</dbReference>
<feature type="binding site" evidence="2">
    <location>
        <begin position="7"/>
        <end position="14"/>
    </location>
    <ligand>
        <name>substrate</name>
    </ligand>
</feature>
<evidence type="ECO:0000256" key="1">
    <source>
        <dbReference type="PIRSR" id="PIRSR613078-1"/>
    </source>
</evidence>
<feature type="active site" description="Proton donor/acceptor" evidence="1">
    <location>
        <position position="80"/>
    </location>
</feature>
<evidence type="ECO:0000256" key="2">
    <source>
        <dbReference type="PIRSR" id="PIRSR613078-2"/>
    </source>
</evidence>
<name>A0A2R6A8M0_9ARCH</name>
<proteinExistence type="predicted"/>
<dbReference type="PIRSF" id="PIRSF000709">
    <property type="entry name" value="6PFK_2-Ptase"/>
    <property type="match status" value="1"/>
</dbReference>
<evidence type="ECO:0000313" key="4">
    <source>
        <dbReference type="Proteomes" id="UP000240322"/>
    </source>
</evidence>
<feature type="active site" description="Tele-phosphohistidine intermediate" evidence="1">
    <location>
        <position position="8"/>
    </location>
</feature>
<sequence length="202" mass="22850">MLVYCVRHAETEANVSNFFPTHDTKLTPRGYSQAEFLAGNLTGIGIEAIYSSPTVRTMETASIIASKLGIDVTVEHRLREVELGELAGRSYVEIRSSDPFWYREYFTDEQKYGVEKFSDLMQRVVKFVEELASAGRRRVVLVTHLEPIRALVAAALGTHGEWIRRIRINNASITLLGYSAGSLRLYCVNWLPLKEYFEGQGL</sequence>
<evidence type="ECO:0008006" key="5">
    <source>
        <dbReference type="Google" id="ProtNLM"/>
    </source>
</evidence>
<reference evidence="3 4" key="1">
    <citation type="submission" date="2017-04" db="EMBL/GenBank/DDBJ databases">
        <title>Novel microbial lineages endemic to geothermal iron-oxide mats fill important gaps in the evolutionary history of Archaea.</title>
        <authorList>
            <person name="Jay Z.J."/>
            <person name="Beam J.P."/>
            <person name="Dlakic M."/>
            <person name="Rusch D.B."/>
            <person name="Kozubal M.A."/>
            <person name="Inskeep W.P."/>
        </authorList>
    </citation>
    <scope>NUCLEOTIDE SEQUENCE [LARGE SCALE GENOMIC DNA]</scope>
    <source>
        <strain evidence="3">OSP_D</strain>
    </source>
</reference>
<comment type="caution">
    <text evidence="3">The sequence shown here is derived from an EMBL/GenBank/DDBJ whole genome shotgun (WGS) entry which is preliminary data.</text>
</comment>
<dbReference type="SMART" id="SM00855">
    <property type="entry name" value="PGAM"/>
    <property type="match status" value="1"/>
</dbReference>
<dbReference type="GO" id="GO:0005737">
    <property type="term" value="C:cytoplasm"/>
    <property type="evidence" value="ECO:0007669"/>
    <property type="project" value="TreeGrafter"/>
</dbReference>
<dbReference type="AlphaFoldDB" id="A0A2R6A8M0"/>
<dbReference type="Gene3D" id="3.40.50.1240">
    <property type="entry name" value="Phosphoglycerate mutase-like"/>
    <property type="match status" value="1"/>
</dbReference>
<dbReference type="Proteomes" id="UP000240322">
    <property type="component" value="Unassembled WGS sequence"/>
</dbReference>
<dbReference type="InterPro" id="IPR050275">
    <property type="entry name" value="PGM_Phosphatase"/>
</dbReference>
<dbReference type="Pfam" id="PF00300">
    <property type="entry name" value="His_Phos_1"/>
    <property type="match status" value="1"/>
</dbReference>
<organism evidence="3 4">
    <name type="scientific">Candidatus Marsarchaeota G2 archaeon OSP_D</name>
    <dbReference type="NCBI Taxonomy" id="1978157"/>
    <lineage>
        <taxon>Archaea</taxon>
        <taxon>Candidatus Marsarchaeota</taxon>
        <taxon>Candidatus Marsarchaeota group 2</taxon>
    </lineage>
</organism>
<dbReference type="GO" id="GO:0016791">
    <property type="term" value="F:phosphatase activity"/>
    <property type="evidence" value="ECO:0007669"/>
    <property type="project" value="TreeGrafter"/>
</dbReference>
<dbReference type="SUPFAM" id="SSF53254">
    <property type="entry name" value="Phosphoglycerate mutase-like"/>
    <property type="match status" value="1"/>
</dbReference>